<keyword evidence="1" id="KW-1133">Transmembrane helix</keyword>
<evidence type="ECO:0000313" key="2">
    <source>
        <dbReference type="EMBL" id="WVX84221.1"/>
    </source>
</evidence>
<sequence>MNQTLMDHKASDQNEDFLFTYHKESGYIGFVWAMISVTVIEAAGVSFLLLKWSPLLHWIHLSLSILVIVFLLADLRAVKKNPITLKNNILSLKIGVRRTVTIPIKQIKEIRKGNLNYENDRKNKEVLDLSLLGLADPSFELVLEEPTENKDLFGKTCFKQRIFFSVDNQQSFYNAIIKKQQA</sequence>
<reference evidence="2 3" key="1">
    <citation type="submission" date="2023-10" db="EMBL/GenBank/DDBJ databases">
        <title>Niallia locisalis sp.nov. isolated from a salt pond sample.</title>
        <authorList>
            <person name="Li X.-J."/>
            <person name="Dong L."/>
        </authorList>
    </citation>
    <scope>NUCLEOTIDE SEQUENCE [LARGE SCALE GENOMIC DNA]</scope>
    <source>
        <strain evidence="2 3">DSM 29761</strain>
    </source>
</reference>
<evidence type="ECO:0000313" key="3">
    <source>
        <dbReference type="Proteomes" id="UP001357223"/>
    </source>
</evidence>
<dbReference type="EMBL" id="CP137640">
    <property type="protein sequence ID" value="WVX84221.1"/>
    <property type="molecule type" value="Genomic_DNA"/>
</dbReference>
<keyword evidence="1" id="KW-0472">Membrane</keyword>
<dbReference type="Proteomes" id="UP001357223">
    <property type="component" value="Chromosome"/>
</dbReference>
<evidence type="ECO:0008006" key="4">
    <source>
        <dbReference type="Google" id="ProtNLM"/>
    </source>
</evidence>
<feature type="transmembrane region" description="Helical" evidence="1">
    <location>
        <begin position="27"/>
        <end position="49"/>
    </location>
</feature>
<protein>
    <recommendedName>
        <fullName evidence="4">Photosystem I assembly protein Ycf4</fullName>
    </recommendedName>
</protein>
<keyword evidence="1" id="KW-0812">Transmembrane</keyword>
<organism evidence="2 3">
    <name type="scientific">Niallia oryzisoli</name>
    <dbReference type="NCBI Taxonomy" id="1737571"/>
    <lineage>
        <taxon>Bacteria</taxon>
        <taxon>Bacillati</taxon>
        <taxon>Bacillota</taxon>
        <taxon>Bacilli</taxon>
        <taxon>Bacillales</taxon>
        <taxon>Bacillaceae</taxon>
        <taxon>Niallia</taxon>
    </lineage>
</organism>
<evidence type="ECO:0000256" key="1">
    <source>
        <dbReference type="SAM" id="Phobius"/>
    </source>
</evidence>
<feature type="transmembrane region" description="Helical" evidence="1">
    <location>
        <begin position="55"/>
        <end position="73"/>
    </location>
</feature>
<gene>
    <name evidence="2" type="ORF">R4Z09_15210</name>
</gene>
<dbReference type="RefSeq" id="WP_338453094.1">
    <property type="nucleotide sequence ID" value="NZ_CP137640.1"/>
</dbReference>
<proteinExistence type="predicted"/>
<keyword evidence="3" id="KW-1185">Reference proteome</keyword>
<accession>A0ABZ2CK82</accession>
<name>A0ABZ2CK82_9BACI</name>